<dbReference type="Proteomes" id="UP000472268">
    <property type="component" value="Chromosome 12"/>
</dbReference>
<protein>
    <recommendedName>
        <fullName evidence="5">Lck interacting transmembrane adaptor 1</fullName>
    </recommendedName>
</protein>
<dbReference type="GO" id="GO:0050853">
    <property type="term" value="P:B cell receptor signaling pathway"/>
    <property type="evidence" value="ECO:0007669"/>
    <property type="project" value="InterPro"/>
</dbReference>
<dbReference type="Ensembl" id="ENSSSUT00005030006.1">
    <property type="protein sequence ID" value="ENSSSUP00005026249.1"/>
    <property type="gene ID" value="ENSSSUG00005016921.1"/>
</dbReference>
<proteinExistence type="predicted"/>
<evidence type="ECO:0000256" key="2">
    <source>
        <dbReference type="SAM" id="Phobius"/>
    </source>
</evidence>
<feature type="transmembrane region" description="Helical" evidence="2">
    <location>
        <begin position="12"/>
        <end position="32"/>
    </location>
</feature>
<gene>
    <name evidence="3" type="primary">LIME1</name>
</gene>
<evidence type="ECO:0000313" key="3">
    <source>
        <dbReference type="Ensembl" id="ENSSSUP00005026249.1"/>
    </source>
</evidence>
<name>A0A673UP27_SURSU</name>
<reference evidence="3" key="2">
    <citation type="submission" date="2025-08" db="UniProtKB">
        <authorList>
            <consortium name="Ensembl"/>
        </authorList>
    </citation>
    <scope>IDENTIFICATION</scope>
</reference>
<keyword evidence="4" id="KW-1185">Reference proteome</keyword>
<reference evidence="3 4" key="1">
    <citation type="submission" date="2019-05" db="EMBL/GenBank/DDBJ databases">
        <title>A Chromosome-scale Meerkat (S. suricatta) Genome Assembly.</title>
        <authorList>
            <person name="Dudchenko O."/>
            <person name="Lieberman Aiden E."/>
            <person name="Tung J."/>
            <person name="Barreiro L.B."/>
            <person name="Clutton-Brock T.H."/>
        </authorList>
    </citation>
    <scope>NUCLEOTIDE SEQUENCE [LARGE SCALE GENOMIC DNA]</scope>
</reference>
<keyword evidence="2" id="KW-1133">Transmembrane helix</keyword>
<evidence type="ECO:0000313" key="4">
    <source>
        <dbReference type="Proteomes" id="UP000472268"/>
    </source>
</evidence>
<dbReference type="Pfam" id="PF15332">
    <property type="entry name" value="LIME1"/>
    <property type="match status" value="2"/>
</dbReference>
<dbReference type="GO" id="GO:0050852">
    <property type="term" value="P:T cell receptor signaling pathway"/>
    <property type="evidence" value="ECO:0007669"/>
    <property type="project" value="InterPro"/>
</dbReference>
<evidence type="ECO:0000256" key="1">
    <source>
        <dbReference type="SAM" id="MobiDB-lite"/>
    </source>
</evidence>
<organism evidence="3 4">
    <name type="scientific">Suricata suricatta</name>
    <name type="common">Meerkat</name>
    <dbReference type="NCBI Taxonomy" id="37032"/>
    <lineage>
        <taxon>Eukaryota</taxon>
        <taxon>Metazoa</taxon>
        <taxon>Chordata</taxon>
        <taxon>Craniata</taxon>
        <taxon>Vertebrata</taxon>
        <taxon>Euteleostomi</taxon>
        <taxon>Mammalia</taxon>
        <taxon>Eutheria</taxon>
        <taxon>Laurasiatheria</taxon>
        <taxon>Carnivora</taxon>
        <taxon>Feliformia</taxon>
        <taxon>Herpestidae</taxon>
        <taxon>Suricata</taxon>
    </lineage>
</organism>
<dbReference type="InterPro" id="IPR026072">
    <property type="entry name" value="Lime1"/>
</dbReference>
<sequence length="323" mass="34680">MGPQVPSAPPALWVLGCLALFLWLWTLCTACHRKRVQRPQARPQGCVMPVETSLLRQPRLCSLSKSDTRLHELHRGPRSCIGEASWGWGHGESEGVGLAPSGCSQATQMAPHPQVTSVLTPPLAPRPASMDILRPQWLEVSRGTSRPLAAFSHRELPRPAPAATLPSVCPETTYSNVGLAAIPRASLAASPVVWAGARLASSCARPGPEARPKVAEYACIQKLKGTDQGPQSLGQWKAEVIPAVQVDSLYSRVRKPKKSDLRPATDELDPKATGGIPALGSDQAYETLAPRGLGMDDSFLDNVYETIQEMGVPEHPEPSGCSY</sequence>
<dbReference type="OMA" id="GTCGART"/>
<feature type="region of interest" description="Disordered" evidence="1">
    <location>
        <begin position="254"/>
        <end position="283"/>
    </location>
</feature>
<keyword evidence="2" id="KW-0472">Membrane</keyword>
<keyword evidence="2" id="KW-0812">Transmembrane</keyword>
<accession>A0A673UP27</accession>
<dbReference type="GO" id="GO:0019815">
    <property type="term" value="C:B cell receptor complex"/>
    <property type="evidence" value="ECO:0007669"/>
    <property type="project" value="TreeGrafter"/>
</dbReference>
<dbReference type="PANTHER" id="PTHR47740">
    <property type="entry name" value="LCK-INTERACTING TRANSMEMBRANE ADAPTER 1, LIME1"/>
    <property type="match status" value="1"/>
</dbReference>
<dbReference type="PANTHER" id="PTHR47740:SF1">
    <property type="entry name" value="LCK-INTERACTING TRANSMEMBRANE ADAPTER 1"/>
    <property type="match status" value="1"/>
</dbReference>
<evidence type="ECO:0008006" key="5">
    <source>
        <dbReference type="Google" id="ProtNLM"/>
    </source>
</evidence>
<dbReference type="GO" id="GO:0019901">
    <property type="term" value="F:protein kinase binding"/>
    <property type="evidence" value="ECO:0007669"/>
    <property type="project" value="TreeGrafter"/>
</dbReference>
<feature type="compositionally biased region" description="Basic and acidic residues" evidence="1">
    <location>
        <begin position="258"/>
        <end position="270"/>
    </location>
</feature>
<reference evidence="3" key="3">
    <citation type="submission" date="2025-09" db="UniProtKB">
        <authorList>
            <consortium name="Ensembl"/>
        </authorList>
    </citation>
    <scope>IDENTIFICATION</scope>
</reference>
<dbReference type="AlphaFoldDB" id="A0A673UP27"/>